<dbReference type="AlphaFoldDB" id="A0A367L5P1"/>
<evidence type="ECO:0000313" key="2">
    <source>
        <dbReference type="EMBL" id="RCI09743.1"/>
    </source>
</evidence>
<evidence type="ECO:0000313" key="3">
    <source>
        <dbReference type="Proteomes" id="UP000253664"/>
    </source>
</evidence>
<evidence type="ECO:0000256" key="1">
    <source>
        <dbReference type="SAM" id="MobiDB-lite"/>
    </source>
</evidence>
<sequence>MKGLALGNFTRDQICALFPDVSHESDITSVSSIFLDCGDSTPGESDEDCTAEDDASFDEDDTKLEVSLNDSPWSAPSEGHRSPHTDHCAGISELKLEFRLDGRRSSGTRDAVYFSFSGFPSQLVVTSPWAGFHDWITLDTLKMFKKKTIVFENLKQMLLWSKRIDEKSDGWGIEGVRLRAKCSGSQTTWQLDRYSDMRAWLQRPKDWNRTVVWRGEIGPHMWRVHSEMESCSTFKKLELSVFRGPQNVGMSDELELHFEGQGKHHRVAITGQLGFQGWQKIDIASIFKARVVSLHDVSRIGFKQTQPDDGDNRGWAISTLGLNKFKQIDKPSAPLKLYKSSDQRLYTFWQGDINPSQDWVILSDCKRYDQLKVKLGVSGTPGSNTADSLSISFDPGTDRPREQLLTSHLELDTWYTVTINLQKMFQTKYVYVDDLRLFKVFSRSTEWRHREEWKVTSVFFEGRCADDHSKVFENLQWQDIESWFNGQGPYALKRDISPSKWHLKGGRKGQKKAATQFVQHFTHDGSEF</sequence>
<feature type="region of interest" description="Disordered" evidence="1">
    <location>
        <begin position="41"/>
        <end position="61"/>
    </location>
</feature>
<dbReference type="Proteomes" id="UP000253664">
    <property type="component" value="Unassembled WGS sequence"/>
</dbReference>
<dbReference type="STRING" id="1330021.A0A367L5P1"/>
<accession>A0A367L5P1</accession>
<comment type="caution">
    <text evidence="2">The sequence shown here is derived from an EMBL/GenBank/DDBJ whole genome shotgun (WGS) entry which is preliminary data.</text>
</comment>
<reference evidence="2 3" key="1">
    <citation type="journal article" date="2015" name="BMC Genomics">
        <title>Insights from the genome of Ophiocordyceps polyrhachis-furcata to pathogenicity and host specificity in insect fungi.</title>
        <authorList>
            <person name="Wichadakul D."/>
            <person name="Kobmoo N."/>
            <person name="Ingsriswang S."/>
            <person name="Tangphatsornruang S."/>
            <person name="Chantasingh D."/>
            <person name="Luangsa-ard J.J."/>
            <person name="Eurwilaichitr L."/>
        </authorList>
    </citation>
    <scope>NUCLEOTIDE SEQUENCE [LARGE SCALE GENOMIC DNA]</scope>
    <source>
        <strain evidence="2 3">BCC 54312</strain>
    </source>
</reference>
<dbReference type="EMBL" id="LKCN02000014">
    <property type="protein sequence ID" value="RCI09743.1"/>
    <property type="molecule type" value="Genomic_DNA"/>
</dbReference>
<organism evidence="2 3">
    <name type="scientific">Ophiocordyceps polyrhachis-furcata BCC 54312</name>
    <dbReference type="NCBI Taxonomy" id="1330021"/>
    <lineage>
        <taxon>Eukaryota</taxon>
        <taxon>Fungi</taxon>
        <taxon>Dikarya</taxon>
        <taxon>Ascomycota</taxon>
        <taxon>Pezizomycotina</taxon>
        <taxon>Sordariomycetes</taxon>
        <taxon>Hypocreomycetidae</taxon>
        <taxon>Hypocreales</taxon>
        <taxon>Ophiocordycipitaceae</taxon>
        <taxon>Ophiocordyceps</taxon>
    </lineage>
</organism>
<feature type="compositionally biased region" description="Acidic residues" evidence="1">
    <location>
        <begin position="44"/>
        <end position="61"/>
    </location>
</feature>
<name>A0A367L5P1_9HYPO</name>
<gene>
    <name evidence="2" type="ORF">L249_3936</name>
</gene>
<protein>
    <submittedName>
        <fullName evidence="2">Uncharacterized protein</fullName>
    </submittedName>
</protein>
<keyword evidence="3" id="KW-1185">Reference proteome</keyword>
<dbReference type="OrthoDB" id="4921576at2759"/>
<proteinExistence type="predicted"/>